<proteinExistence type="predicted"/>
<dbReference type="EMBL" id="JACAGB010000064">
    <property type="protein sequence ID" value="KAF6277530.1"/>
    <property type="molecule type" value="Genomic_DNA"/>
</dbReference>
<reference evidence="2 3" key="1">
    <citation type="journal article" date="2020" name="Nature">
        <title>Six reference-quality genomes reveal evolution of bat adaptations.</title>
        <authorList>
            <person name="Jebb D."/>
            <person name="Huang Z."/>
            <person name="Pippel M."/>
            <person name="Hughes G.M."/>
            <person name="Lavrichenko K."/>
            <person name="Devanna P."/>
            <person name="Winkler S."/>
            <person name="Jermiin L.S."/>
            <person name="Skirmuntt E.C."/>
            <person name="Katzourakis A."/>
            <person name="Burkitt-Gray L."/>
            <person name="Ray D.A."/>
            <person name="Sullivan K.A.M."/>
            <person name="Roscito J.G."/>
            <person name="Kirilenko B.M."/>
            <person name="Davalos L.M."/>
            <person name="Corthals A.P."/>
            <person name="Power M.L."/>
            <person name="Jones G."/>
            <person name="Ransome R.D."/>
            <person name="Dechmann D.K.N."/>
            <person name="Locatelli A.G."/>
            <person name="Puechmaille S.J."/>
            <person name="Fedrigo O."/>
            <person name="Jarvis E.D."/>
            <person name="Hiller M."/>
            <person name="Vernes S.C."/>
            <person name="Myers E.W."/>
            <person name="Teeling E.C."/>
        </authorList>
    </citation>
    <scope>NUCLEOTIDE SEQUENCE [LARGE SCALE GENOMIC DNA]</scope>
    <source>
        <strain evidence="2">MPipKuh1</strain>
        <tissue evidence="2">Flight muscle</tissue>
    </source>
</reference>
<feature type="compositionally biased region" description="Polar residues" evidence="1">
    <location>
        <begin position="28"/>
        <end position="38"/>
    </location>
</feature>
<comment type="caution">
    <text evidence="2">The sequence shown here is derived from an EMBL/GenBank/DDBJ whole genome shotgun (WGS) entry which is preliminary data.</text>
</comment>
<feature type="region of interest" description="Disordered" evidence="1">
    <location>
        <begin position="28"/>
        <end position="63"/>
    </location>
</feature>
<evidence type="ECO:0000256" key="1">
    <source>
        <dbReference type="SAM" id="MobiDB-lite"/>
    </source>
</evidence>
<protein>
    <submittedName>
        <fullName evidence="2">Uncharacterized protein</fullName>
    </submittedName>
</protein>
<organism evidence="2 3">
    <name type="scientific">Pipistrellus kuhlii</name>
    <name type="common">Kuhl's pipistrelle</name>
    <dbReference type="NCBI Taxonomy" id="59472"/>
    <lineage>
        <taxon>Eukaryota</taxon>
        <taxon>Metazoa</taxon>
        <taxon>Chordata</taxon>
        <taxon>Craniata</taxon>
        <taxon>Vertebrata</taxon>
        <taxon>Euteleostomi</taxon>
        <taxon>Mammalia</taxon>
        <taxon>Eutheria</taxon>
        <taxon>Laurasiatheria</taxon>
        <taxon>Chiroptera</taxon>
        <taxon>Yangochiroptera</taxon>
        <taxon>Vespertilionidae</taxon>
        <taxon>Pipistrellus</taxon>
    </lineage>
</organism>
<accession>A0A7J7RMW3</accession>
<evidence type="ECO:0000313" key="2">
    <source>
        <dbReference type="EMBL" id="KAF6277530.1"/>
    </source>
</evidence>
<name>A0A7J7RMW3_PIPKU</name>
<feature type="region of interest" description="Disordered" evidence="1">
    <location>
        <begin position="118"/>
        <end position="148"/>
    </location>
</feature>
<dbReference type="AlphaFoldDB" id="A0A7J7RMW3"/>
<dbReference type="Proteomes" id="UP000558488">
    <property type="component" value="Unassembled WGS sequence"/>
</dbReference>
<gene>
    <name evidence="2" type="ORF">mPipKuh1_010393</name>
</gene>
<sequence>MQLHGVTASEGIGGHSHSRALWWVTGPSVSQRGPQASSEAKGHRGAGARSLEPPTHIPTLPPESWHLGKHRGLLSFPDCTSKFTFVWGIHVHPKMPLGQVVLEHPLHSAGSLQEALEGLPGGLWPRNPCGGRGGSPPAGEDSRRKARQ</sequence>
<evidence type="ECO:0000313" key="3">
    <source>
        <dbReference type="Proteomes" id="UP000558488"/>
    </source>
</evidence>
<keyword evidence="3" id="KW-1185">Reference proteome</keyword>